<gene>
    <name evidence="2" type="ORF">VP1G_11178</name>
</gene>
<evidence type="ECO:0000313" key="2">
    <source>
        <dbReference type="EMBL" id="KUI60021.1"/>
    </source>
</evidence>
<evidence type="ECO:0000313" key="3">
    <source>
        <dbReference type="Proteomes" id="UP000078576"/>
    </source>
</evidence>
<protein>
    <submittedName>
        <fullName evidence="2">Uncharacterized protein</fullName>
    </submittedName>
</protein>
<feature type="compositionally biased region" description="Polar residues" evidence="1">
    <location>
        <begin position="41"/>
        <end position="50"/>
    </location>
</feature>
<keyword evidence="3" id="KW-1185">Reference proteome</keyword>
<dbReference type="Proteomes" id="UP000078576">
    <property type="component" value="Unassembled WGS sequence"/>
</dbReference>
<organism evidence="2 3">
    <name type="scientific">Cytospora mali</name>
    <name type="common">Apple Valsa canker fungus</name>
    <name type="synonym">Valsa mali</name>
    <dbReference type="NCBI Taxonomy" id="578113"/>
    <lineage>
        <taxon>Eukaryota</taxon>
        <taxon>Fungi</taxon>
        <taxon>Dikarya</taxon>
        <taxon>Ascomycota</taxon>
        <taxon>Pezizomycotina</taxon>
        <taxon>Sordariomycetes</taxon>
        <taxon>Sordariomycetidae</taxon>
        <taxon>Diaporthales</taxon>
        <taxon>Cytosporaceae</taxon>
        <taxon>Cytospora</taxon>
    </lineage>
</organism>
<dbReference type="OrthoDB" id="5245244at2759"/>
<dbReference type="EMBL" id="KN714741">
    <property type="protein sequence ID" value="KUI60021.1"/>
    <property type="molecule type" value="Genomic_DNA"/>
</dbReference>
<accession>A0A194V871</accession>
<reference evidence="3" key="1">
    <citation type="submission" date="2014-12" db="EMBL/GenBank/DDBJ databases">
        <title>Genome Sequence of Valsa Canker Pathogens Uncovers a Specific Adaption of Colonization on Woody Bark.</title>
        <authorList>
            <person name="Yin Z."/>
            <person name="Liu H."/>
            <person name="Gao X."/>
            <person name="Li Z."/>
            <person name="Song N."/>
            <person name="Ke X."/>
            <person name="Dai Q."/>
            <person name="Wu Y."/>
            <person name="Sun Y."/>
            <person name="Xu J.-R."/>
            <person name="Kang Z.K."/>
            <person name="Wang L."/>
            <person name="Huang L."/>
        </authorList>
    </citation>
    <scope>NUCLEOTIDE SEQUENCE [LARGE SCALE GENOMIC DNA]</scope>
    <source>
        <strain evidence="3">SXYL134</strain>
    </source>
</reference>
<feature type="compositionally biased region" description="Basic and acidic residues" evidence="1">
    <location>
        <begin position="183"/>
        <end position="197"/>
    </location>
</feature>
<feature type="region of interest" description="Disordered" evidence="1">
    <location>
        <begin position="27"/>
        <end position="56"/>
    </location>
</feature>
<dbReference type="AlphaFoldDB" id="A0A194V871"/>
<sequence>MSELYVPVDGVGDSDLLSSYSSFGEGNAAGQNMQWRPRSAPKNTSRSQSPFLGFWNRRGHHHHDDVMMRRTKDVNADSTEKLYSADGTMFGIHTSHHDIALSARSTLGTPNSSKDVKDSTSGSENGGPPPLTREEFEALPLAIQRKKPRGQLEVIQPVPAYLSIRPTTLKDPRDPRCGTVAPHRQDRPHEAWKPNGS</sequence>
<feature type="compositionally biased region" description="Polar residues" evidence="1">
    <location>
        <begin position="103"/>
        <end position="123"/>
    </location>
</feature>
<feature type="region of interest" description="Disordered" evidence="1">
    <location>
        <begin position="103"/>
        <end position="133"/>
    </location>
</feature>
<feature type="region of interest" description="Disordered" evidence="1">
    <location>
        <begin position="163"/>
        <end position="197"/>
    </location>
</feature>
<evidence type="ECO:0000256" key="1">
    <source>
        <dbReference type="SAM" id="MobiDB-lite"/>
    </source>
</evidence>
<proteinExistence type="predicted"/>
<name>A0A194V871_CYTMA</name>